<dbReference type="Proteomes" id="UP000198959">
    <property type="component" value="Unassembled WGS sequence"/>
</dbReference>
<keyword evidence="2" id="KW-1185">Reference proteome</keyword>
<name>A0A1C6SZD2_9ACTN</name>
<evidence type="ECO:0000313" key="2">
    <source>
        <dbReference type="Proteomes" id="UP000198959"/>
    </source>
</evidence>
<dbReference type="AlphaFoldDB" id="A0A1C6SZD2"/>
<organism evidence="1 2">
    <name type="scientific">Micromonospora pallida</name>
    <dbReference type="NCBI Taxonomy" id="145854"/>
    <lineage>
        <taxon>Bacteria</taxon>
        <taxon>Bacillati</taxon>
        <taxon>Actinomycetota</taxon>
        <taxon>Actinomycetes</taxon>
        <taxon>Micromonosporales</taxon>
        <taxon>Micromonosporaceae</taxon>
        <taxon>Micromonospora</taxon>
    </lineage>
</organism>
<reference evidence="2" key="1">
    <citation type="submission" date="2016-06" db="EMBL/GenBank/DDBJ databases">
        <authorList>
            <person name="Varghese N."/>
            <person name="Submissions Spin"/>
        </authorList>
    </citation>
    <scope>NUCLEOTIDE SEQUENCE [LARGE SCALE GENOMIC DNA]</scope>
    <source>
        <strain evidence="2">DSM 43817</strain>
    </source>
</reference>
<accession>A0A1C6SZD2</accession>
<protein>
    <recommendedName>
        <fullName evidence="3">DUF4127 family protein</fullName>
    </recommendedName>
</protein>
<dbReference type="InterPro" id="IPR025394">
    <property type="entry name" value="DUF4127"/>
</dbReference>
<gene>
    <name evidence="1" type="ORF">GA0074692_3948</name>
</gene>
<dbReference type="RefSeq" id="WP_091646621.1">
    <property type="nucleotide sequence ID" value="NZ_FMHW01000002.1"/>
</dbReference>
<proteinExistence type="predicted"/>
<evidence type="ECO:0008006" key="3">
    <source>
        <dbReference type="Google" id="ProtNLM"/>
    </source>
</evidence>
<dbReference type="OrthoDB" id="9789552at2"/>
<dbReference type="Pfam" id="PF13552">
    <property type="entry name" value="DUF4127"/>
    <property type="match status" value="1"/>
</dbReference>
<dbReference type="PROSITE" id="PS51318">
    <property type="entry name" value="TAT"/>
    <property type="match status" value="1"/>
</dbReference>
<dbReference type="EMBL" id="FMHW01000002">
    <property type="protein sequence ID" value="SCL34880.1"/>
    <property type="molecule type" value="Genomic_DNA"/>
</dbReference>
<dbReference type="STRING" id="145854.GA0074692_3948"/>
<sequence>MPDHTLSRRSLLRAAGLAGLTGTGLAGLTGTGLAALGCPAEARPETPRLGQIALVPLDDRPYTWYAPQQIAAGAGYDTLLPPRETLGRHFTPGDGRAVGRWLTSSTERADALVVALPMIAYGGLLNSRNSSVPETEVFARLAAVRAVRRSRPHRRLYAFDTIMRLTPEGPWRNELRVWATVKDEVDNLGMEEKRPQLDALESQIPADVRDDYLATRARNHRVNLTMIEWAAEGIFDFLVVGQDDATGHGLHRPESQALAARIAELGVGDRVVIYPGADVVAALLIAKIAIRDADVRPTVSVEYSRVPGEDWTAPYQNIPYAQLIRGYVDILGGTLVDRPEQSDLVLMANTGGNSASVAPFADRLVAYVRAGRVVALGDDAIAGHSDRRLLSLLNGRIRYVELAGYSGWNIGISLAQAMSRWALRQRSVRGDLPPGAPVTHGEPVLAARRALLYDAARASIELSVSELVQTDSYRASNVRTATTAYASSLGEPDPQNIKTYFSEINAYAVDNTTPHAEQMFADEFAGATLDLGSDGRAPVTARVDRLDTWHIYLPWNRTGEIAAEPRIVLTQVRGRR</sequence>
<dbReference type="InterPro" id="IPR006311">
    <property type="entry name" value="TAT_signal"/>
</dbReference>
<evidence type="ECO:0000313" key="1">
    <source>
        <dbReference type="EMBL" id="SCL34880.1"/>
    </source>
</evidence>